<dbReference type="PROSITE" id="PS00990">
    <property type="entry name" value="CLAT_ADAPTOR_M_1"/>
    <property type="match status" value="1"/>
</dbReference>
<organism evidence="7 8">
    <name type="scientific">Halteria grandinella</name>
    <dbReference type="NCBI Taxonomy" id="5974"/>
    <lineage>
        <taxon>Eukaryota</taxon>
        <taxon>Sar</taxon>
        <taxon>Alveolata</taxon>
        <taxon>Ciliophora</taxon>
        <taxon>Intramacronucleata</taxon>
        <taxon>Spirotrichea</taxon>
        <taxon>Stichotrichia</taxon>
        <taxon>Sporadotrichida</taxon>
        <taxon>Halteriidae</taxon>
        <taxon>Halteria</taxon>
    </lineage>
</organism>
<dbReference type="Gene3D" id="3.30.450.60">
    <property type="match status" value="1"/>
</dbReference>
<dbReference type="AlphaFoldDB" id="A0A8J8T1S0"/>
<dbReference type="InterPro" id="IPR028565">
    <property type="entry name" value="MHD"/>
</dbReference>
<dbReference type="Gene3D" id="2.60.40.1170">
    <property type="entry name" value="Mu homology domain, subdomain B"/>
    <property type="match status" value="2"/>
</dbReference>
<gene>
    <name evidence="7" type="ORF">FGO68_gene12462</name>
</gene>
<dbReference type="OrthoDB" id="10259133at2759"/>
<comment type="similarity">
    <text evidence="5">Belongs to the adaptor complexes medium subunit family.</text>
</comment>
<evidence type="ECO:0000313" key="7">
    <source>
        <dbReference type="EMBL" id="TNV78695.1"/>
    </source>
</evidence>
<dbReference type="PIRSF" id="PIRSF005992">
    <property type="entry name" value="Clathrin_mu"/>
    <property type="match status" value="1"/>
</dbReference>
<dbReference type="InterPro" id="IPR011012">
    <property type="entry name" value="Longin-like_dom_sf"/>
</dbReference>
<dbReference type="Pfam" id="PF00928">
    <property type="entry name" value="Adap_comp_sub"/>
    <property type="match status" value="1"/>
</dbReference>
<evidence type="ECO:0000256" key="2">
    <source>
        <dbReference type="ARBA" id="ARBA00022448"/>
    </source>
</evidence>
<evidence type="ECO:0000256" key="1">
    <source>
        <dbReference type="ARBA" id="ARBA00004308"/>
    </source>
</evidence>
<dbReference type="PANTHER" id="PTHR10529">
    <property type="entry name" value="AP COMPLEX SUBUNIT MU"/>
    <property type="match status" value="1"/>
</dbReference>
<dbReference type="InterPro" id="IPR018240">
    <property type="entry name" value="Clathrin_mu_CS"/>
</dbReference>
<dbReference type="PROSITE" id="PS00991">
    <property type="entry name" value="CLAT_ADAPTOR_M_2"/>
    <property type="match status" value="1"/>
</dbReference>
<dbReference type="InterPro" id="IPR036168">
    <property type="entry name" value="AP2_Mu_C_sf"/>
</dbReference>
<name>A0A8J8T1S0_HALGN</name>
<dbReference type="InterPro" id="IPR050431">
    <property type="entry name" value="Adaptor_comp_med_subunit"/>
</dbReference>
<dbReference type="GO" id="GO:0030131">
    <property type="term" value="C:clathrin adaptor complex"/>
    <property type="evidence" value="ECO:0007669"/>
    <property type="project" value="UniProtKB-UniRule"/>
</dbReference>
<dbReference type="PROSITE" id="PS51072">
    <property type="entry name" value="MHD"/>
    <property type="match status" value="1"/>
</dbReference>
<evidence type="ECO:0000256" key="5">
    <source>
        <dbReference type="PIRNR" id="PIRNR005992"/>
    </source>
</evidence>
<keyword evidence="2 5" id="KW-0813">Transport</keyword>
<dbReference type="GO" id="GO:0012505">
    <property type="term" value="C:endomembrane system"/>
    <property type="evidence" value="ECO:0007669"/>
    <property type="project" value="UniProtKB-SubCell"/>
</dbReference>
<comment type="subcellular location">
    <subcellularLocation>
        <location evidence="1">Endomembrane system</location>
    </subcellularLocation>
</comment>
<comment type="caution">
    <text evidence="7">The sequence shown here is derived from an EMBL/GenBank/DDBJ whole genome shotgun (WGS) entry which is preliminary data.</text>
</comment>
<dbReference type="InterPro" id="IPR001392">
    <property type="entry name" value="Clathrin_mu"/>
</dbReference>
<dbReference type="GO" id="GO:0016192">
    <property type="term" value="P:vesicle-mediated transport"/>
    <property type="evidence" value="ECO:0007669"/>
    <property type="project" value="InterPro"/>
</dbReference>
<dbReference type="GO" id="GO:0006886">
    <property type="term" value="P:intracellular protein transport"/>
    <property type="evidence" value="ECO:0007669"/>
    <property type="project" value="UniProtKB-UniRule"/>
</dbReference>
<dbReference type="SUPFAM" id="SSF64356">
    <property type="entry name" value="SNARE-like"/>
    <property type="match status" value="1"/>
</dbReference>
<feature type="domain" description="MHD" evidence="6">
    <location>
        <begin position="178"/>
        <end position="434"/>
    </location>
</feature>
<proteinExistence type="inferred from homology"/>
<protein>
    <recommendedName>
        <fullName evidence="6">MHD domain-containing protein</fullName>
    </recommendedName>
</protein>
<sequence>MSGLGISAIYFLDQKGKIIISRDYRGEVSSSITEKFQRKVLELDERLIKPVFTEKDITYMWIRVNNIYIVSVAKGNPNVALVFTFLYKMKDVFCDYFKELEDESLRDNFVITYELLDEMMDHGYPQITEVKVLKEYIKTEANKMQKMTSEQQKKENQKISQAMTNIVSWRPEGIKHSKNEIFLDVIEKLNLLVSANGNVLRSEILGTVRMKSFLSGMPELKLGLNDKALFDMTGRTSKGKLVEMEDIKFHQCVRLNRFEAERNITFIPPDGEFELMTYRLDTQVKPLIWVECAVENFTRSKIEYVVKAKTQFKSKSIANNVEIYVSVPTDVDSPVFKSNVGTVKYVPDQNCMVWCIKQFPGRKEYHMRAQFGFPSIEAEERQKYSRVPIQVKFEIPYFTVSGIQVRYLKIQEKSGYQALPWVRYITQNGDYQIRMQ</sequence>
<evidence type="ECO:0000256" key="3">
    <source>
        <dbReference type="ARBA" id="ARBA00022927"/>
    </source>
</evidence>
<keyword evidence="3 5" id="KW-0653">Protein transport</keyword>
<dbReference type="FunFam" id="3.30.450.60:FF:000002">
    <property type="entry name" value="AP-2 complex subunit mu, putative"/>
    <property type="match status" value="1"/>
</dbReference>
<dbReference type="EMBL" id="RRYP01009986">
    <property type="protein sequence ID" value="TNV78695.1"/>
    <property type="molecule type" value="Genomic_DNA"/>
</dbReference>
<evidence type="ECO:0000256" key="4">
    <source>
        <dbReference type="ARBA" id="ARBA00023136"/>
    </source>
</evidence>
<evidence type="ECO:0000313" key="8">
    <source>
        <dbReference type="Proteomes" id="UP000785679"/>
    </source>
</evidence>
<keyword evidence="4" id="KW-0472">Membrane</keyword>
<evidence type="ECO:0000259" key="6">
    <source>
        <dbReference type="PROSITE" id="PS51072"/>
    </source>
</evidence>
<reference evidence="7" key="1">
    <citation type="submission" date="2019-06" db="EMBL/GenBank/DDBJ databases">
        <authorList>
            <person name="Zheng W."/>
        </authorList>
    </citation>
    <scope>NUCLEOTIDE SEQUENCE</scope>
    <source>
        <strain evidence="7">QDHG01</strain>
    </source>
</reference>
<dbReference type="PRINTS" id="PR00314">
    <property type="entry name" value="CLATHRINADPT"/>
</dbReference>
<dbReference type="CDD" id="cd09250">
    <property type="entry name" value="AP-1_Mu1_Cterm"/>
    <property type="match status" value="1"/>
</dbReference>
<keyword evidence="8" id="KW-1185">Reference proteome</keyword>
<dbReference type="CDD" id="cd14835">
    <property type="entry name" value="AP1_Mu_N"/>
    <property type="match status" value="1"/>
</dbReference>
<accession>A0A8J8T1S0</accession>
<dbReference type="SUPFAM" id="SSF49447">
    <property type="entry name" value="Second domain of Mu2 adaptin subunit (ap50) of ap2 adaptor"/>
    <property type="match status" value="1"/>
</dbReference>
<dbReference type="Proteomes" id="UP000785679">
    <property type="component" value="Unassembled WGS sequence"/>
</dbReference>